<proteinExistence type="predicted"/>
<dbReference type="InterPro" id="IPR054254">
    <property type="entry name" value="DUF6985"/>
</dbReference>
<dbReference type="EMBL" id="LVEN01000012">
    <property type="protein sequence ID" value="OCB75791.1"/>
    <property type="molecule type" value="Genomic_DNA"/>
</dbReference>
<protein>
    <recommendedName>
        <fullName evidence="1">DUF6985 domain-containing protein</fullName>
    </recommendedName>
</protein>
<dbReference type="RefSeq" id="WP_065448918.1">
    <property type="nucleotide sequence ID" value="NZ_LVEN01000012.1"/>
</dbReference>
<feature type="domain" description="DUF6985" evidence="1">
    <location>
        <begin position="167"/>
        <end position="306"/>
    </location>
</feature>
<name>A0ABX2XKT4_9FLAO</name>
<dbReference type="Proteomes" id="UP000093343">
    <property type="component" value="Unassembled WGS sequence"/>
</dbReference>
<keyword evidence="3" id="KW-1185">Reference proteome</keyword>
<sequence>MSNAENIIDEISTFLDKFSLKKNKLTKDDLINFIEEKWAEADEEKFNIYQAYIISGRMINEYIWANDFDNMMRWLETSDLHSASDRNPNYIKNYYKGQCCLECGNEEKALEYLFLCYNENQDYIFTRAPFCYEFFNKHLENPRALMKQDDNDESDDDDFLDAVELEQWNSFFGTEEFIQLEILADNDDEEEEVEITEEHENGIEYLKENQKKILESILQELLKVYPDWQKRYDYSEADKPDFMPDIKQISDFADLISPTSIYITSVFKDDLPYIGFLFSCSWDREHGLGLMMHKERIIEIGGADTAFLTWIAEEDKEK</sequence>
<evidence type="ECO:0000313" key="2">
    <source>
        <dbReference type="EMBL" id="OCB75791.1"/>
    </source>
</evidence>
<comment type="caution">
    <text evidence="2">The sequence shown here is derived from an EMBL/GenBank/DDBJ whole genome shotgun (WGS) entry which is preliminary data.</text>
</comment>
<organism evidence="2 3">
    <name type="scientific">Flavobacterium piscis</name>
    <dbReference type="NCBI Taxonomy" id="1114874"/>
    <lineage>
        <taxon>Bacteria</taxon>
        <taxon>Pseudomonadati</taxon>
        <taxon>Bacteroidota</taxon>
        <taxon>Flavobacteriia</taxon>
        <taxon>Flavobacteriales</taxon>
        <taxon>Flavobacteriaceae</taxon>
        <taxon>Flavobacterium</taxon>
    </lineage>
</organism>
<dbReference type="Pfam" id="PF22481">
    <property type="entry name" value="DUF6985"/>
    <property type="match status" value="1"/>
</dbReference>
<gene>
    <name evidence="2" type="ORF">FLP_07570</name>
</gene>
<accession>A0ABX2XKT4</accession>
<reference evidence="3" key="1">
    <citation type="submission" date="2016-03" db="EMBL/GenBank/DDBJ databases">
        <title>Draft genome sequence of Paenibacillus glacialis DSM 22343.</title>
        <authorList>
            <person name="Shin S.-K."/>
            <person name="Yi H."/>
        </authorList>
    </citation>
    <scope>NUCLEOTIDE SEQUENCE [LARGE SCALE GENOMIC DNA]</scope>
    <source>
        <strain evidence="3">CCUG 60099</strain>
    </source>
</reference>
<evidence type="ECO:0000313" key="3">
    <source>
        <dbReference type="Proteomes" id="UP000093343"/>
    </source>
</evidence>
<evidence type="ECO:0000259" key="1">
    <source>
        <dbReference type="Pfam" id="PF22481"/>
    </source>
</evidence>